<dbReference type="HOGENOM" id="CLU_011276_8_1_7"/>
<dbReference type="InterPro" id="IPR036291">
    <property type="entry name" value="NAD(P)-bd_dom_sf"/>
</dbReference>
<evidence type="ECO:0000313" key="9">
    <source>
        <dbReference type="Proteomes" id="UP000006695"/>
    </source>
</evidence>
<dbReference type="InterPro" id="IPR028281">
    <property type="entry name" value="Sirohaem_synthase_central"/>
</dbReference>
<name>A5GCW5_GEOUR</name>
<sequence>MLFASVLRVSDAVRLIFNRRRKRGSMHHLPINLDVRNKVVIVVGGGDVAGRKVLSLIDAGALVTVIAPHLNDALRQLLAANRIIHLARNYADGDLAEAFLVIAATDDNAVNRAVAKEARMRSILADIADTPELGSFTMPAVMSRGDLVITVSTSGKSPALAKKIREELEEVFGIEYGATLRLLGGIREKLLTEKGNSAYNKSLLSQLVAHGLPELIKEKRYDEIDHLLLELFGPGFTTNDLLREEKDHQ</sequence>
<dbReference type="SUPFAM" id="SSF51735">
    <property type="entry name" value="NAD(P)-binding Rossmann-fold domains"/>
    <property type="match status" value="1"/>
</dbReference>
<dbReference type="Pfam" id="PF14824">
    <property type="entry name" value="Sirohm_synth_M"/>
    <property type="match status" value="1"/>
</dbReference>
<dbReference type="NCBIfam" id="TIGR01470">
    <property type="entry name" value="cysG_Nterm"/>
    <property type="match status" value="1"/>
</dbReference>
<dbReference type="InterPro" id="IPR006367">
    <property type="entry name" value="Sirohaem_synthase_N"/>
</dbReference>
<dbReference type="GO" id="GO:0004325">
    <property type="term" value="F:ferrochelatase activity"/>
    <property type="evidence" value="ECO:0007669"/>
    <property type="project" value="InterPro"/>
</dbReference>
<dbReference type="RefSeq" id="WP_011937304.1">
    <property type="nucleotide sequence ID" value="NC_009483.1"/>
</dbReference>
<evidence type="ECO:0000256" key="3">
    <source>
        <dbReference type="ARBA" id="ARBA00023002"/>
    </source>
</evidence>
<reference evidence="8 9" key="1">
    <citation type="submission" date="2007-05" db="EMBL/GenBank/DDBJ databases">
        <title>Complete sequence of Geobacter uraniireducens Rf4.</title>
        <authorList>
            <consortium name="US DOE Joint Genome Institute"/>
            <person name="Copeland A."/>
            <person name="Lucas S."/>
            <person name="Lapidus A."/>
            <person name="Barry K."/>
            <person name="Detter J.C."/>
            <person name="Glavina del Rio T."/>
            <person name="Hammon N."/>
            <person name="Israni S."/>
            <person name="Dalin E."/>
            <person name="Tice H."/>
            <person name="Pitluck S."/>
            <person name="Chertkov O."/>
            <person name="Brettin T."/>
            <person name="Bruce D."/>
            <person name="Han C."/>
            <person name="Schmutz J."/>
            <person name="Larimer F."/>
            <person name="Land M."/>
            <person name="Hauser L."/>
            <person name="Kyrpides N."/>
            <person name="Mikhailova N."/>
            <person name="Shelobolina E."/>
            <person name="Aklujkar M."/>
            <person name="Lovley D."/>
            <person name="Richardson P."/>
        </authorList>
    </citation>
    <scope>NUCLEOTIDE SEQUENCE [LARGE SCALE GENOMIC DNA]</scope>
    <source>
        <strain evidence="8 9">Rf4</strain>
    </source>
</reference>
<dbReference type="AlphaFoldDB" id="A5GCW5"/>
<dbReference type="Gene3D" id="3.40.50.720">
    <property type="entry name" value="NAD(P)-binding Rossmann-like Domain"/>
    <property type="match status" value="1"/>
</dbReference>
<dbReference type="KEGG" id="gur:Gura_0362"/>
<dbReference type="InterPro" id="IPR028161">
    <property type="entry name" value="Met8-like"/>
</dbReference>
<evidence type="ECO:0000313" key="8">
    <source>
        <dbReference type="EMBL" id="ABQ24578.1"/>
    </source>
</evidence>
<evidence type="ECO:0000256" key="4">
    <source>
        <dbReference type="ARBA" id="ARBA00023027"/>
    </source>
</evidence>
<keyword evidence="5" id="KW-0627">Porphyrin biosynthesis</keyword>
<dbReference type="Pfam" id="PF13241">
    <property type="entry name" value="NAD_binding_7"/>
    <property type="match status" value="1"/>
</dbReference>
<dbReference type="Proteomes" id="UP000006695">
    <property type="component" value="Chromosome"/>
</dbReference>
<evidence type="ECO:0000256" key="2">
    <source>
        <dbReference type="ARBA" id="ARBA00012400"/>
    </source>
</evidence>
<protein>
    <recommendedName>
        <fullName evidence="2">precorrin-2 dehydrogenase</fullName>
        <ecNumber evidence="2">1.3.1.76</ecNumber>
    </recommendedName>
</protein>
<dbReference type="EC" id="1.3.1.76" evidence="2"/>
<organism evidence="8 9">
    <name type="scientific">Geotalea uraniireducens (strain Rf4)</name>
    <name type="common">Geobacter uraniireducens</name>
    <dbReference type="NCBI Taxonomy" id="351605"/>
    <lineage>
        <taxon>Bacteria</taxon>
        <taxon>Pseudomonadati</taxon>
        <taxon>Thermodesulfobacteriota</taxon>
        <taxon>Desulfuromonadia</taxon>
        <taxon>Geobacterales</taxon>
        <taxon>Geobacteraceae</taxon>
        <taxon>Geotalea</taxon>
    </lineage>
</organism>
<dbReference type="GO" id="GO:0043115">
    <property type="term" value="F:precorrin-2 dehydrogenase activity"/>
    <property type="evidence" value="ECO:0007669"/>
    <property type="project" value="UniProtKB-EC"/>
</dbReference>
<evidence type="ECO:0000256" key="6">
    <source>
        <dbReference type="ARBA" id="ARBA00047561"/>
    </source>
</evidence>
<evidence type="ECO:0000256" key="1">
    <source>
        <dbReference type="ARBA" id="ARBA00005010"/>
    </source>
</evidence>
<accession>A5GCW5</accession>
<dbReference type="PANTHER" id="PTHR35330">
    <property type="entry name" value="SIROHEME BIOSYNTHESIS PROTEIN MET8"/>
    <property type="match status" value="1"/>
</dbReference>
<comment type="pathway">
    <text evidence="1">Porphyrin-containing compound metabolism; siroheme biosynthesis; sirohydrochlorin from precorrin-2: step 1/1.</text>
</comment>
<keyword evidence="9" id="KW-1185">Reference proteome</keyword>
<comment type="catalytic activity">
    <reaction evidence="6">
        <text>precorrin-2 + NAD(+) = sirohydrochlorin + NADH + 2 H(+)</text>
        <dbReference type="Rhea" id="RHEA:15613"/>
        <dbReference type="ChEBI" id="CHEBI:15378"/>
        <dbReference type="ChEBI" id="CHEBI:57540"/>
        <dbReference type="ChEBI" id="CHEBI:57945"/>
        <dbReference type="ChEBI" id="CHEBI:58351"/>
        <dbReference type="ChEBI" id="CHEBI:58827"/>
        <dbReference type="EC" id="1.3.1.76"/>
    </reaction>
</comment>
<dbReference type="Gene3D" id="1.10.8.610">
    <property type="entry name" value="SirC, precorrin-2 dehydrogenase, C-terminal helical domain-like"/>
    <property type="match status" value="1"/>
</dbReference>
<dbReference type="STRING" id="351605.Gura_0362"/>
<dbReference type="InterPro" id="IPR042518">
    <property type="entry name" value="SirC_C"/>
</dbReference>
<proteinExistence type="predicted"/>
<dbReference type="GO" id="GO:0019354">
    <property type="term" value="P:siroheme biosynthetic process"/>
    <property type="evidence" value="ECO:0007669"/>
    <property type="project" value="UniProtKB-UniPathway"/>
</dbReference>
<dbReference type="SUPFAM" id="SSF75615">
    <property type="entry name" value="Siroheme synthase middle domains-like"/>
    <property type="match status" value="1"/>
</dbReference>
<dbReference type="PANTHER" id="PTHR35330:SF1">
    <property type="entry name" value="SIROHEME BIOSYNTHESIS PROTEIN MET8"/>
    <property type="match status" value="1"/>
</dbReference>
<gene>
    <name evidence="8" type="ordered locus">Gura_0362</name>
</gene>
<feature type="domain" description="Siroheme synthase central" evidence="7">
    <location>
        <begin position="144"/>
        <end position="170"/>
    </location>
</feature>
<evidence type="ECO:0000256" key="5">
    <source>
        <dbReference type="ARBA" id="ARBA00023244"/>
    </source>
</evidence>
<keyword evidence="3 8" id="KW-0560">Oxidoreductase</keyword>
<evidence type="ECO:0000259" key="7">
    <source>
        <dbReference type="Pfam" id="PF14824"/>
    </source>
</evidence>
<dbReference type="EMBL" id="CP000698">
    <property type="protein sequence ID" value="ABQ24578.1"/>
    <property type="molecule type" value="Genomic_DNA"/>
</dbReference>
<keyword evidence="4" id="KW-0520">NAD</keyword>
<dbReference type="UniPathway" id="UPA00262">
    <property type="reaction ID" value="UER00222"/>
</dbReference>